<dbReference type="SUPFAM" id="SSF56349">
    <property type="entry name" value="DNA breaking-rejoining enzymes"/>
    <property type="match status" value="1"/>
</dbReference>
<dbReference type="InterPro" id="IPR013762">
    <property type="entry name" value="Integrase-like_cat_sf"/>
</dbReference>
<dbReference type="InterPro" id="IPR010998">
    <property type="entry name" value="Integrase_recombinase_N"/>
</dbReference>
<dbReference type="GO" id="GO:0003677">
    <property type="term" value="F:DNA binding"/>
    <property type="evidence" value="ECO:0007669"/>
    <property type="project" value="UniProtKB-KW"/>
</dbReference>
<comment type="caution">
    <text evidence="5">The sequence shown here is derived from an EMBL/GenBank/DDBJ whole genome shotgun (WGS) entry which is preliminary data.</text>
</comment>
<evidence type="ECO:0000313" key="6">
    <source>
        <dbReference type="Proteomes" id="UP000070326"/>
    </source>
</evidence>
<dbReference type="AlphaFoldDB" id="A0A135YPW4"/>
<evidence type="ECO:0000313" key="5">
    <source>
        <dbReference type="EMBL" id="KXI11424.1"/>
    </source>
</evidence>
<evidence type="ECO:0000256" key="2">
    <source>
        <dbReference type="ARBA" id="ARBA00023125"/>
    </source>
</evidence>
<dbReference type="Pfam" id="PF00589">
    <property type="entry name" value="Phage_integrase"/>
    <property type="match status" value="1"/>
</dbReference>
<dbReference type="Gene3D" id="1.10.150.130">
    <property type="match status" value="1"/>
</dbReference>
<dbReference type="CDD" id="cd01189">
    <property type="entry name" value="INT_ICEBs1_C_like"/>
    <property type="match status" value="1"/>
</dbReference>
<keyword evidence="3" id="KW-0233">DNA recombination</keyword>
<evidence type="ECO:0000256" key="3">
    <source>
        <dbReference type="ARBA" id="ARBA00023172"/>
    </source>
</evidence>
<dbReference type="InterPro" id="IPR050090">
    <property type="entry name" value="Tyrosine_recombinase_XerCD"/>
</dbReference>
<sequence length="348" mass="40581">MPAYKDKVTGNWYASFYCRGKKHLKRGFKTQKAAKNYENQYKAIKEGSSEIKFCNLWDEYMKACEGVYKASSLHSKQYYYDAFIADSIGDMKVVDIESIDIKTLTDNMLEDNRSKKTCNSVIQQINACISWGKDYYKINNVERFKCFKITVKERNIWTPEQFNTFLSRIDDFEYYVAFSMLFWLGLRDGELLALTVGDIKGQVVSITKTYSYIHRISSTPKTNSSRREVTMPTFIAKMVHKLIEMKYEPEPTDRLLSFDNPSNFRYYLTRYGYGLPKVTAHDLRHSHASYLIKNNVDIVSVSRRLGHSNPSITLKTYAHAYNDHDSEVAEFIDILKKTADDELKNKKF</sequence>
<evidence type="ECO:0000259" key="4">
    <source>
        <dbReference type="PROSITE" id="PS51898"/>
    </source>
</evidence>
<dbReference type="InterPro" id="IPR011010">
    <property type="entry name" value="DNA_brk_join_enz"/>
</dbReference>
<dbReference type="PROSITE" id="PS51898">
    <property type="entry name" value="TYR_RECOMBINASE"/>
    <property type="match status" value="1"/>
</dbReference>
<proteinExistence type="inferred from homology"/>
<evidence type="ECO:0000256" key="1">
    <source>
        <dbReference type="ARBA" id="ARBA00008857"/>
    </source>
</evidence>
<name>A0A135YPW4_9FIRM</name>
<dbReference type="RefSeq" id="WP_061101943.1">
    <property type="nucleotide sequence ID" value="NZ_KQ961833.1"/>
</dbReference>
<feature type="domain" description="Tyr recombinase" evidence="4">
    <location>
        <begin position="152"/>
        <end position="330"/>
    </location>
</feature>
<dbReference type="EMBL" id="LSQZ01000072">
    <property type="protein sequence ID" value="KXI11424.1"/>
    <property type="molecule type" value="Genomic_DNA"/>
</dbReference>
<protein>
    <submittedName>
        <fullName evidence="5">Site-specific recombinase, phage integrase family</fullName>
    </submittedName>
</protein>
<dbReference type="GO" id="GO:0015074">
    <property type="term" value="P:DNA integration"/>
    <property type="evidence" value="ECO:0007669"/>
    <property type="project" value="InterPro"/>
</dbReference>
<keyword evidence="2" id="KW-0238">DNA-binding</keyword>
<comment type="similarity">
    <text evidence="1">Belongs to the 'phage' integrase family.</text>
</comment>
<dbReference type="PANTHER" id="PTHR30349">
    <property type="entry name" value="PHAGE INTEGRASE-RELATED"/>
    <property type="match status" value="1"/>
</dbReference>
<gene>
    <name evidence="5" type="ORF">HMPREF3195_01401</name>
</gene>
<dbReference type="PANTHER" id="PTHR30349:SF64">
    <property type="entry name" value="PROPHAGE INTEGRASE INTD-RELATED"/>
    <property type="match status" value="1"/>
</dbReference>
<accession>A0A135YPW4</accession>
<dbReference type="GO" id="GO:0006310">
    <property type="term" value="P:DNA recombination"/>
    <property type="evidence" value="ECO:0007669"/>
    <property type="project" value="UniProtKB-KW"/>
</dbReference>
<dbReference type="InterPro" id="IPR002104">
    <property type="entry name" value="Integrase_catalytic"/>
</dbReference>
<reference evidence="5 6" key="1">
    <citation type="submission" date="2016-02" db="EMBL/GenBank/DDBJ databases">
        <authorList>
            <person name="Wen L."/>
            <person name="He K."/>
            <person name="Yang H."/>
        </authorList>
    </citation>
    <scope>NUCLEOTIDE SEQUENCE [LARGE SCALE GENOMIC DNA]</scope>
    <source>
        <strain evidence="5 6">MJR8628A</strain>
    </source>
</reference>
<dbReference type="Proteomes" id="UP000070326">
    <property type="component" value="Unassembled WGS sequence"/>
</dbReference>
<dbReference type="Gene3D" id="1.10.443.10">
    <property type="entry name" value="Intergrase catalytic core"/>
    <property type="match status" value="1"/>
</dbReference>
<dbReference type="PATRIC" id="fig|1261.5.peg.1405"/>
<dbReference type="STRING" id="1261.HMPREF3195_01401"/>
<organism evidence="5 6">
    <name type="scientific">Peptostreptococcus anaerobius</name>
    <dbReference type="NCBI Taxonomy" id="1261"/>
    <lineage>
        <taxon>Bacteria</taxon>
        <taxon>Bacillati</taxon>
        <taxon>Bacillota</taxon>
        <taxon>Clostridia</taxon>
        <taxon>Peptostreptococcales</taxon>
        <taxon>Peptostreptococcaceae</taxon>
        <taxon>Peptostreptococcus</taxon>
    </lineage>
</organism>